<proteinExistence type="predicted"/>
<dbReference type="Proteomes" id="UP001470230">
    <property type="component" value="Unassembled WGS sequence"/>
</dbReference>
<reference evidence="1 2" key="1">
    <citation type="submission" date="2024-04" db="EMBL/GenBank/DDBJ databases">
        <title>Tritrichomonas musculus Genome.</title>
        <authorList>
            <person name="Alves-Ferreira E."/>
            <person name="Grigg M."/>
            <person name="Lorenzi H."/>
            <person name="Galac M."/>
        </authorList>
    </citation>
    <scope>NUCLEOTIDE SEQUENCE [LARGE SCALE GENOMIC DNA]</scope>
    <source>
        <strain evidence="1 2">EAF2021</strain>
    </source>
</reference>
<keyword evidence="2" id="KW-1185">Reference proteome</keyword>
<name>A0ABR2GVJ1_9EUKA</name>
<sequence>MLNNEIELRTSAEVCTQIAQYFHIVDNCISLSDTNKRYTINPQTSYSPSPPIPQGSYTSVIISPNTNNTADIYNGFIKADMEVKIRPTDGSTIALFNKIFQFLSFQNLQLS</sequence>
<evidence type="ECO:0000313" key="2">
    <source>
        <dbReference type="Proteomes" id="UP001470230"/>
    </source>
</evidence>
<dbReference type="EMBL" id="JAPFFF010000057">
    <property type="protein sequence ID" value="KAK8837938.1"/>
    <property type="molecule type" value="Genomic_DNA"/>
</dbReference>
<evidence type="ECO:0000313" key="1">
    <source>
        <dbReference type="EMBL" id="KAK8837938.1"/>
    </source>
</evidence>
<comment type="caution">
    <text evidence="1">The sequence shown here is derived from an EMBL/GenBank/DDBJ whole genome shotgun (WGS) entry which is preliminary data.</text>
</comment>
<gene>
    <name evidence="1" type="ORF">M9Y10_035880</name>
</gene>
<accession>A0ABR2GVJ1</accession>
<protein>
    <submittedName>
        <fullName evidence="1">Uncharacterized protein</fullName>
    </submittedName>
</protein>
<organism evidence="1 2">
    <name type="scientific">Tritrichomonas musculus</name>
    <dbReference type="NCBI Taxonomy" id="1915356"/>
    <lineage>
        <taxon>Eukaryota</taxon>
        <taxon>Metamonada</taxon>
        <taxon>Parabasalia</taxon>
        <taxon>Tritrichomonadida</taxon>
        <taxon>Tritrichomonadidae</taxon>
        <taxon>Tritrichomonas</taxon>
    </lineage>
</organism>